<dbReference type="Pfam" id="PF00842">
    <property type="entry name" value="Ala_racemase_C"/>
    <property type="match status" value="1"/>
</dbReference>
<sequence length="373" mass="41576">MHTIKEDLKTWIEIDTVALQNNYERLRSLLLPQTLLWAVVKANAYGHGIIALSTILDRFGVQGFCVDSVIEGIKLRESGITKPILVMGPTLPPLFRRARSYNLVITLPSIAALRIALTQVVIPSFHIKVDTGMHRQGIMPAQLSMAFQLIRKNNLPLRGMYTHFAEGNDLSKQQSVEQQFQSFQRAKRLAFRYDLHNLCFHAAATGVLFMDPRYQCDAVRIGKGLYGLWPSESTRRRFSKTIPLAPILSWHSLISDITTFSKGSSLGYGHLVKLRKKTTVALIPVGFWHGYDRGLIHRGLVGINGQRANVIGAVSMNIIMIDVTGIACKLGDPVTLLGTTHGAPSARQLATCIQTIQTEITTRINPLIKRIYV</sequence>
<dbReference type="InterPro" id="IPR020622">
    <property type="entry name" value="Ala_racemase_pyridoxalP-BS"/>
</dbReference>
<dbReference type="FunFam" id="3.20.20.10:FF:000002">
    <property type="entry name" value="Alanine racemase"/>
    <property type="match status" value="1"/>
</dbReference>
<dbReference type="AlphaFoldDB" id="A0A2M6WHM8"/>
<dbReference type="Pfam" id="PF01168">
    <property type="entry name" value="Ala_racemase_N"/>
    <property type="match status" value="1"/>
</dbReference>
<dbReference type="PANTHER" id="PTHR30511">
    <property type="entry name" value="ALANINE RACEMASE"/>
    <property type="match status" value="1"/>
</dbReference>
<feature type="modified residue" description="N6-(pyridoxal phosphate)lysine" evidence="4">
    <location>
        <position position="41"/>
    </location>
</feature>
<dbReference type="PANTHER" id="PTHR30511:SF0">
    <property type="entry name" value="ALANINE RACEMASE, CATABOLIC-RELATED"/>
    <property type="match status" value="1"/>
</dbReference>
<feature type="domain" description="Alanine racemase C-terminal" evidence="6">
    <location>
        <begin position="247"/>
        <end position="373"/>
    </location>
</feature>
<evidence type="ECO:0000256" key="4">
    <source>
        <dbReference type="PIRSR" id="PIRSR600821-50"/>
    </source>
</evidence>
<dbReference type="EMBL" id="PFBA01000027">
    <property type="protein sequence ID" value="PIT92303.1"/>
    <property type="molecule type" value="Genomic_DNA"/>
</dbReference>
<evidence type="ECO:0000256" key="3">
    <source>
        <dbReference type="ARBA" id="ARBA00023235"/>
    </source>
</evidence>
<dbReference type="Gene3D" id="3.20.20.10">
    <property type="entry name" value="Alanine racemase"/>
    <property type="match status" value="1"/>
</dbReference>
<dbReference type="CDD" id="cd00430">
    <property type="entry name" value="PLPDE_III_AR"/>
    <property type="match status" value="1"/>
</dbReference>
<dbReference type="SUPFAM" id="SSF51419">
    <property type="entry name" value="PLP-binding barrel"/>
    <property type="match status" value="1"/>
</dbReference>
<dbReference type="GO" id="GO:0030170">
    <property type="term" value="F:pyridoxal phosphate binding"/>
    <property type="evidence" value="ECO:0007669"/>
    <property type="project" value="TreeGrafter"/>
</dbReference>
<dbReference type="GO" id="GO:0030632">
    <property type="term" value="P:D-alanine biosynthetic process"/>
    <property type="evidence" value="ECO:0007669"/>
    <property type="project" value="TreeGrafter"/>
</dbReference>
<feature type="binding site" evidence="5">
    <location>
        <position position="135"/>
    </location>
    <ligand>
        <name>substrate</name>
    </ligand>
</feature>
<dbReference type="PRINTS" id="PR00992">
    <property type="entry name" value="ALARACEMASE"/>
</dbReference>
<evidence type="ECO:0000256" key="5">
    <source>
        <dbReference type="PIRSR" id="PIRSR600821-52"/>
    </source>
</evidence>
<reference evidence="8" key="1">
    <citation type="submission" date="2017-09" db="EMBL/GenBank/DDBJ databases">
        <title>Depth-based differentiation of microbial function through sediment-hosted aquifers and enrichment of novel symbionts in the deep terrestrial subsurface.</title>
        <authorList>
            <person name="Probst A.J."/>
            <person name="Ladd B."/>
            <person name="Jarett J.K."/>
            <person name="Geller-Mcgrath D.E."/>
            <person name="Sieber C.M.K."/>
            <person name="Emerson J.B."/>
            <person name="Anantharaman K."/>
            <person name="Thomas B.C."/>
            <person name="Malmstrom R."/>
            <person name="Stieglmeier M."/>
            <person name="Klingl A."/>
            <person name="Woyke T."/>
            <person name="Ryan C.M."/>
            <person name="Banfield J.F."/>
        </authorList>
    </citation>
    <scope>NUCLEOTIDE SEQUENCE [LARGE SCALE GENOMIC DNA]</scope>
</reference>
<dbReference type="InterPro" id="IPR029066">
    <property type="entry name" value="PLP-binding_barrel"/>
</dbReference>
<dbReference type="GO" id="GO:0008784">
    <property type="term" value="F:alanine racemase activity"/>
    <property type="evidence" value="ECO:0007669"/>
    <property type="project" value="InterPro"/>
</dbReference>
<dbReference type="SMART" id="SM01005">
    <property type="entry name" value="Ala_racemase_C"/>
    <property type="match status" value="1"/>
</dbReference>
<feature type="binding site" evidence="5">
    <location>
        <position position="316"/>
    </location>
    <ligand>
        <name>substrate</name>
    </ligand>
</feature>
<dbReference type="InterPro" id="IPR009006">
    <property type="entry name" value="Ala_racemase/Decarboxylase_C"/>
</dbReference>
<dbReference type="NCBIfam" id="TIGR00492">
    <property type="entry name" value="alr"/>
    <property type="match status" value="1"/>
</dbReference>
<dbReference type="Proteomes" id="UP000228635">
    <property type="component" value="Unassembled WGS sequence"/>
</dbReference>
<evidence type="ECO:0000313" key="8">
    <source>
        <dbReference type="Proteomes" id="UP000228635"/>
    </source>
</evidence>
<dbReference type="SUPFAM" id="SSF50621">
    <property type="entry name" value="Alanine racemase C-terminal domain-like"/>
    <property type="match status" value="1"/>
</dbReference>
<dbReference type="GO" id="GO:0005829">
    <property type="term" value="C:cytosol"/>
    <property type="evidence" value="ECO:0007669"/>
    <property type="project" value="TreeGrafter"/>
</dbReference>
<name>A0A2M6WHM8_9BACT</name>
<comment type="cofactor">
    <cofactor evidence="1 4">
        <name>pyridoxal 5'-phosphate</name>
        <dbReference type="ChEBI" id="CHEBI:597326"/>
    </cofactor>
</comment>
<proteinExistence type="predicted"/>
<dbReference type="InterPro" id="IPR011079">
    <property type="entry name" value="Ala_racemase_C"/>
</dbReference>
<evidence type="ECO:0000259" key="6">
    <source>
        <dbReference type="SMART" id="SM01005"/>
    </source>
</evidence>
<dbReference type="PROSITE" id="PS00395">
    <property type="entry name" value="ALANINE_RACEMASE"/>
    <property type="match status" value="1"/>
</dbReference>
<dbReference type="InterPro" id="IPR000821">
    <property type="entry name" value="Ala_racemase"/>
</dbReference>
<gene>
    <name evidence="7" type="primary">alr</name>
    <name evidence="7" type="ORF">COU08_03260</name>
</gene>
<protein>
    <submittedName>
        <fullName evidence="7">Alanine racemase</fullName>
    </submittedName>
</protein>
<keyword evidence="2 4" id="KW-0663">Pyridoxal phosphate</keyword>
<evidence type="ECO:0000256" key="2">
    <source>
        <dbReference type="ARBA" id="ARBA00022898"/>
    </source>
</evidence>
<keyword evidence="3" id="KW-0413">Isomerase</keyword>
<evidence type="ECO:0000256" key="1">
    <source>
        <dbReference type="ARBA" id="ARBA00001933"/>
    </source>
</evidence>
<evidence type="ECO:0000313" key="7">
    <source>
        <dbReference type="EMBL" id="PIT92303.1"/>
    </source>
</evidence>
<accession>A0A2M6WHM8</accession>
<organism evidence="7 8">
    <name type="scientific">Candidatus Harrisonbacteria bacterium CG10_big_fil_rev_8_21_14_0_10_42_17</name>
    <dbReference type="NCBI Taxonomy" id="1974584"/>
    <lineage>
        <taxon>Bacteria</taxon>
        <taxon>Candidatus Harrisoniibacteriota</taxon>
    </lineage>
</organism>
<comment type="caution">
    <text evidence="7">The sequence shown here is derived from an EMBL/GenBank/DDBJ whole genome shotgun (WGS) entry which is preliminary data.</text>
</comment>
<dbReference type="InterPro" id="IPR001608">
    <property type="entry name" value="Ala_racemase_N"/>
</dbReference>
<dbReference type="Gene3D" id="2.40.37.10">
    <property type="entry name" value="Lyase, Ornithine Decarboxylase, Chain A, domain 1"/>
    <property type="match status" value="1"/>
</dbReference>